<proteinExistence type="predicted"/>
<keyword evidence="6" id="KW-0675">Receptor</keyword>
<reference evidence="6 7" key="1">
    <citation type="submission" date="2016-10" db="EMBL/GenBank/DDBJ databases">
        <authorList>
            <person name="de Groot N.N."/>
        </authorList>
    </citation>
    <scope>NUCLEOTIDE SEQUENCE [LARGE SCALE GENOMIC DNA]</scope>
    <source>
        <strain evidence="6 7">Vu-144</strain>
    </source>
</reference>
<evidence type="ECO:0000313" key="7">
    <source>
        <dbReference type="Proteomes" id="UP000199041"/>
    </source>
</evidence>
<evidence type="ECO:0000256" key="3">
    <source>
        <dbReference type="ARBA" id="ARBA00023237"/>
    </source>
</evidence>
<dbReference type="SUPFAM" id="SSF56935">
    <property type="entry name" value="Porins"/>
    <property type="match status" value="1"/>
</dbReference>
<dbReference type="PANTHER" id="PTHR40980:SF4">
    <property type="entry name" value="TONB-DEPENDENT RECEPTOR-LIKE BETA-BARREL DOMAIN-CONTAINING PROTEIN"/>
    <property type="match status" value="1"/>
</dbReference>
<dbReference type="EMBL" id="FNQY01000004">
    <property type="protein sequence ID" value="SDZ90874.1"/>
    <property type="molecule type" value="Genomic_DNA"/>
</dbReference>
<protein>
    <submittedName>
        <fullName evidence="6">Outer membrane receptor proteins, mostly Fe transport</fullName>
    </submittedName>
</protein>
<evidence type="ECO:0000256" key="2">
    <source>
        <dbReference type="ARBA" id="ARBA00023136"/>
    </source>
</evidence>
<organism evidence="6 7">
    <name type="scientific">Arachidicoccus rhizosphaerae</name>
    <dbReference type="NCBI Taxonomy" id="551991"/>
    <lineage>
        <taxon>Bacteria</taxon>
        <taxon>Pseudomonadati</taxon>
        <taxon>Bacteroidota</taxon>
        <taxon>Chitinophagia</taxon>
        <taxon>Chitinophagales</taxon>
        <taxon>Chitinophagaceae</taxon>
        <taxon>Arachidicoccus</taxon>
    </lineage>
</organism>
<evidence type="ECO:0000256" key="1">
    <source>
        <dbReference type="ARBA" id="ARBA00004442"/>
    </source>
</evidence>
<dbReference type="PANTHER" id="PTHR40980">
    <property type="entry name" value="PLUG DOMAIN-CONTAINING PROTEIN"/>
    <property type="match status" value="1"/>
</dbReference>
<feature type="compositionally biased region" description="Basic and acidic residues" evidence="4">
    <location>
        <begin position="786"/>
        <end position="801"/>
    </location>
</feature>
<dbReference type="SUPFAM" id="SSF49478">
    <property type="entry name" value="Cna protein B-type domain"/>
    <property type="match status" value="1"/>
</dbReference>
<feature type="domain" description="Outer membrane protein beta-barrel" evidence="5">
    <location>
        <begin position="377"/>
        <end position="778"/>
    </location>
</feature>
<dbReference type="Gene3D" id="2.40.170.20">
    <property type="entry name" value="TonB-dependent receptor, beta-barrel domain"/>
    <property type="match status" value="1"/>
</dbReference>
<sequence>MSLFIRLICTFLIIAGFNQVLSAQVVLQGRITDPKQAALTDATVQIKLIEDTTVKAGQNSQNGAFKFNGLQKGLYIIEASKTGYNTTKIYIRLDQDSSIQLQLQPYTQELEQVTVTGKKKLIEQKPDRIIYNVSGSVTSQGGNALTALSKIPGVKISGTTIGLAGKGSVKIMVNNKLLEISDQNLANYLTTLPTKDIDKIEAITSPGANFDAAGGAGIIRIVTKTANLEGWSGSVQGTYGQQNTYDNYTLNGSVNYKKDRWNGFASVNLNRHKELMGWIIGVQYPTYNWSLNDTGIYRIDDYNGTVGLGYQIGKQSQLQISYHFGYREEGHNLDGHDDVKNYITDKEGNIDSVIRSYATYNPIAKTNAVNLHYNTVLDSKGTTLSADADYFNFFRTDYSNFRGYAQPALQQDGDQNALFSNTAKQNILIYTAKADLSIPTPFATWMLGAKFSDISIYSDALYYNIATGTPAFDSSKSNIYDYSEKTQAAYIQGSKKWADFSLNAGLRAEYTKTTGHSISLLRTDKNSYFKFYPSVSFTYQANEPNQFYLEFNKRINRPTFWNLNPYRSLLTAYAYYDGNPALKPEYTSQLEIGHSYKQQLYTSLYYRHTTNSFDYLTVGSLDTFLVYRTPMNFINSSTWGIQERINLTPVRWWDAALQFNLYYTKSKSDLDYVADQKGWGQYVSIGNTFYFDKQKNFSGAVNFWCQFPEVDHIGTTNTYNSLDLGLMYTTLNKKWTLGLNATDIFKNSCPTYYTEVNGLKQSYEHFQLNRSVVFSVSYQFGSRPKAGNDRATGNEEERSRL</sequence>
<dbReference type="STRING" id="551991.SAMN05192529_10413"/>
<keyword evidence="2" id="KW-0472">Membrane</keyword>
<evidence type="ECO:0000259" key="5">
    <source>
        <dbReference type="Pfam" id="PF14905"/>
    </source>
</evidence>
<comment type="subcellular location">
    <subcellularLocation>
        <location evidence="1">Cell outer membrane</location>
    </subcellularLocation>
</comment>
<name>A0A1H3WWX6_9BACT</name>
<dbReference type="Pfam" id="PF13620">
    <property type="entry name" value="CarboxypepD_reg"/>
    <property type="match status" value="1"/>
</dbReference>
<dbReference type="InterPro" id="IPR036942">
    <property type="entry name" value="Beta-barrel_TonB_sf"/>
</dbReference>
<dbReference type="Gene3D" id="2.60.40.1120">
    <property type="entry name" value="Carboxypeptidase-like, regulatory domain"/>
    <property type="match status" value="1"/>
</dbReference>
<dbReference type="AlphaFoldDB" id="A0A1H3WWX6"/>
<keyword evidence="3" id="KW-0998">Cell outer membrane</keyword>
<evidence type="ECO:0000313" key="6">
    <source>
        <dbReference type="EMBL" id="SDZ90874.1"/>
    </source>
</evidence>
<dbReference type="Proteomes" id="UP000199041">
    <property type="component" value="Unassembled WGS sequence"/>
</dbReference>
<dbReference type="GO" id="GO:0009279">
    <property type="term" value="C:cell outer membrane"/>
    <property type="evidence" value="ECO:0007669"/>
    <property type="project" value="UniProtKB-SubCell"/>
</dbReference>
<feature type="region of interest" description="Disordered" evidence="4">
    <location>
        <begin position="781"/>
        <end position="801"/>
    </location>
</feature>
<keyword evidence="7" id="KW-1185">Reference proteome</keyword>
<gene>
    <name evidence="6" type="ORF">SAMN05192529_10413</name>
</gene>
<accession>A0A1H3WWX6</accession>
<evidence type="ECO:0000256" key="4">
    <source>
        <dbReference type="SAM" id="MobiDB-lite"/>
    </source>
</evidence>
<dbReference type="InterPro" id="IPR041700">
    <property type="entry name" value="OMP_b-brl_3"/>
</dbReference>
<dbReference type="OrthoDB" id="905812at2"/>
<dbReference type="Pfam" id="PF14905">
    <property type="entry name" value="OMP_b-brl_3"/>
    <property type="match status" value="1"/>
</dbReference>